<evidence type="ECO:0000313" key="2">
    <source>
        <dbReference type="EnsemblMetazoa" id="ASTEI06036-PA"/>
    </source>
</evidence>
<protein>
    <recommendedName>
        <fullName evidence="1">Integrator complex subunit 6-like beta-barrel domain-containing protein</fullName>
    </recommendedName>
</protein>
<dbReference type="InterPro" id="IPR057413">
    <property type="entry name" value="Beta-barrel_INTS6"/>
</dbReference>
<reference evidence="3" key="1">
    <citation type="journal article" date="2014" name="Genome Biol.">
        <title>Genome analysis of a major urban malaria vector mosquito, Anopheles stephensi.</title>
        <authorList>
            <person name="Jiang X."/>
            <person name="Peery A."/>
            <person name="Hall A.B."/>
            <person name="Sharma A."/>
            <person name="Chen X.G."/>
            <person name="Waterhouse R.M."/>
            <person name="Komissarov A."/>
            <person name="Riehle M.M."/>
            <person name="Shouche Y."/>
            <person name="Sharakhova M.V."/>
            <person name="Lawson D."/>
            <person name="Pakpour N."/>
            <person name="Arensburger P."/>
            <person name="Davidson V.L."/>
            <person name="Eiglmeier K."/>
            <person name="Emrich S."/>
            <person name="George P."/>
            <person name="Kennedy R.C."/>
            <person name="Mane S.P."/>
            <person name="Maslen G."/>
            <person name="Oringanje C."/>
            <person name="Qi Y."/>
            <person name="Settlage R."/>
            <person name="Tojo M."/>
            <person name="Tubio J.M."/>
            <person name="Unger M.F."/>
            <person name="Wang B."/>
            <person name="Vernick K.D."/>
            <person name="Ribeiro J.M."/>
            <person name="James A.A."/>
            <person name="Michel K."/>
            <person name="Riehle M.A."/>
            <person name="Luckhart S."/>
            <person name="Sharakhov I.V."/>
            <person name="Tu Z."/>
        </authorList>
    </citation>
    <scope>NUCLEOTIDE SEQUENCE [LARGE SCALE GENOMIC DNA]</scope>
    <source>
        <strain evidence="3">Indian</strain>
    </source>
</reference>
<dbReference type="VEuPathDB" id="VectorBase:ASTEI20_043283"/>
<dbReference type="AlphaFoldDB" id="A0A182YC50"/>
<dbReference type="GO" id="GO:0034472">
    <property type="term" value="P:snRNA 3'-end processing"/>
    <property type="evidence" value="ECO:0007669"/>
    <property type="project" value="TreeGrafter"/>
</dbReference>
<dbReference type="InterPro" id="IPR051113">
    <property type="entry name" value="Integrator_subunit6"/>
</dbReference>
<evidence type="ECO:0000313" key="3">
    <source>
        <dbReference type="Proteomes" id="UP000076408"/>
    </source>
</evidence>
<evidence type="ECO:0000259" key="1">
    <source>
        <dbReference type="Pfam" id="PF25462"/>
    </source>
</evidence>
<dbReference type="OMA" id="EPCAREN"/>
<dbReference type="PANTHER" id="PTHR12957">
    <property type="entry name" value="DEAD/H BOX POLYPEPTIDE 26/DICE1-RELATED"/>
    <property type="match status" value="1"/>
</dbReference>
<feature type="domain" description="Integrator complex subunit 6-like beta-barrel" evidence="1">
    <location>
        <begin position="239"/>
        <end position="367"/>
    </location>
</feature>
<keyword evidence="3" id="KW-1185">Reference proteome</keyword>
<name>A0A182YC50_ANOST</name>
<accession>A0A182YC50</accession>
<dbReference type="PANTHER" id="PTHR12957:SF2">
    <property type="entry name" value="INTEGRATOR COMPLEX SUBUNIT 6"/>
    <property type="match status" value="1"/>
</dbReference>
<dbReference type="VEuPathDB" id="VectorBase:ASTE005189"/>
<dbReference type="EnsemblMetazoa" id="ASTEI06036-RA">
    <property type="protein sequence ID" value="ASTEI06036-PA"/>
    <property type="gene ID" value="ASTEI06036"/>
</dbReference>
<dbReference type="GO" id="GO:0032039">
    <property type="term" value="C:integrator complex"/>
    <property type="evidence" value="ECO:0007669"/>
    <property type="project" value="TreeGrafter"/>
</dbReference>
<sequence>MTVVIFLVNNTPSMLQQSMLNGVRLSYIDLAKRMVESFLKLRETQEDRMQVRYMLLTYDTPPNHVKAGWQEGWEQFDRALKNLQCTGSVSERFALGNAFELIDQERMTVGIDTYGWGRCPSNSMYSFIILITNYRHGPTAIGSSLMLPRSVLTESPLTKEPFRWDQRLFALILGSSRCTPFLLQVCRKTGGWCTSVKHKPSLTYGMAKLMDSLKLELMVNFVHESQKRAENGELYAIELQTTKCAITCCSTTSKGVWPFPESYWPREDQTQLAPRAAHPEVRILSMCFNEPVWPVNVPIDKYEVRECKQPTTGLSVTECGKVWPVEIVPSSKDQREHPFGYLKKESGKIFLYLLPYDYYELNRLLTENCSNLTVKNKHFLYTMKRYINSIPRYYCFHLRKALTGVLEESVLQTVLPPESIAFLNESICQQLGPLHAAAKQRRKNLCIHVWRNQQLASTAVPQQPETVERLHLQKLLQEEKDEFRAHFRRPVVLPTTTVRSTPDYRNPYTIERNELLDTFSRMRNAFYYPDTIPALQRNTFSAKNLSSATQTNAPTLRTIMSSEELVAEVAQYRSEHPEKCSPTRRKSNTVPKKAVTIKKFCLSDI</sequence>
<organism evidence="2 3">
    <name type="scientific">Anopheles stephensi</name>
    <name type="common">Indo-Pakistan malaria mosquito</name>
    <dbReference type="NCBI Taxonomy" id="30069"/>
    <lineage>
        <taxon>Eukaryota</taxon>
        <taxon>Metazoa</taxon>
        <taxon>Ecdysozoa</taxon>
        <taxon>Arthropoda</taxon>
        <taxon>Hexapoda</taxon>
        <taxon>Insecta</taxon>
        <taxon>Pterygota</taxon>
        <taxon>Neoptera</taxon>
        <taxon>Endopterygota</taxon>
        <taxon>Diptera</taxon>
        <taxon>Nematocera</taxon>
        <taxon>Culicoidea</taxon>
        <taxon>Culicidae</taxon>
        <taxon>Anophelinae</taxon>
        <taxon>Anopheles</taxon>
    </lineage>
</organism>
<dbReference type="Pfam" id="PF25462">
    <property type="entry name" value="Beta-barrel_INTS6"/>
    <property type="match status" value="1"/>
</dbReference>
<reference evidence="2" key="2">
    <citation type="submission" date="2020-05" db="UniProtKB">
        <authorList>
            <consortium name="EnsemblMetazoa"/>
        </authorList>
    </citation>
    <scope>IDENTIFICATION</scope>
    <source>
        <strain evidence="2">Indian</strain>
    </source>
</reference>
<dbReference type="VEuPathDB" id="VectorBase:ASTEI06036"/>
<dbReference type="STRING" id="30069.A0A182YC50"/>
<dbReference type="Proteomes" id="UP000076408">
    <property type="component" value="Unassembled WGS sequence"/>
</dbReference>
<proteinExistence type="predicted"/>